<evidence type="ECO:0000313" key="5">
    <source>
        <dbReference type="EMBL" id="MBC5997283.1"/>
    </source>
</evidence>
<name>A0ABR7JRA4_9FIRM</name>
<comment type="similarity">
    <text evidence="1">Belongs to the carbohydrate kinase PfkB family.</text>
</comment>
<dbReference type="Proteomes" id="UP000609849">
    <property type="component" value="Unassembled WGS sequence"/>
</dbReference>
<sequence length="343" mass="38726">MKRLEVNNDGKVLGFGEVMLRLTPPCFQKVIQANSFDATYAGGEANVICSLSMFGHDTKFVTKVPDNTLGEKVIRDLNSFGIYTKEIIKGEGRLGIYFLEQGNGLRNSDVTYDRKYSAISLAKRNEFNIEEMLNDVKLIHVSGINPALSKEIKDLTLEIAKEAKKRNIVVSYDSNFRSKLWSLEEAREFMLEILPFVDIVFLGILDFKNILEYEVDEGLEFEDCLTLLYKKLFDNYPNLQYASCTKRKVNTVNNNSLQGFLFDGEKLNKSKLYTFDILDRVGGGDSYTAGILHGLLRNLNSEDVVEFATCASVLKHSIQGDINLVCLDDVETLMTSGLQNIKR</sequence>
<dbReference type="EMBL" id="JACRWE010000004">
    <property type="protein sequence ID" value="MBC5997283.1"/>
    <property type="molecule type" value="Genomic_DNA"/>
</dbReference>
<dbReference type="SUPFAM" id="SSF53613">
    <property type="entry name" value="Ribokinase-like"/>
    <property type="match status" value="1"/>
</dbReference>
<evidence type="ECO:0000256" key="1">
    <source>
        <dbReference type="ARBA" id="ARBA00010688"/>
    </source>
</evidence>
<keyword evidence="3 5" id="KW-0418">Kinase</keyword>
<dbReference type="Pfam" id="PF00294">
    <property type="entry name" value="PfkB"/>
    <property type="match status" value="1"/>
</dbReference>
<accession>A0ABR7JRA4</accession>
<proteinExistence type="inferred from homology"/>
<keyword evidence="6" id="KW-1185">Reference proteome</keyword>
<dbReference type="CDD" id="cd01166">
    <property type="entry name" value="KdgK"/>
    <property type="match status" value="1"/>
</dbReference>
<comment type="caution">
    <text evidence="5">The sequence shown here is derived from an EMBL/GenBank/DDBJ whole genome shotgun (WGS) entry which is preliminary data.</text>
</comment>
<protein>
    <submittedName>
        <fullName evidence="5">Sugar kinase</fullName>
    </submittedName>
</protein>
<dbReference type="InterPro" id="IPR011611">
    <property type="entry name" value="PfkB_dom"/>
</dbReference>
<evidence type="ECO:0000256" key="2">
    <source>
        <dbReference type="ARBA" id="ARBA00022679"/>
    </source>
</evidence>
<organism evidence="5 6">
    <name type="scientific">Romboutsia faecis</name>
    <dbReference type="NCBI Taxonomy" id="2764597"/>
    <lineage>
        <taxon>Bacteria</taxon>
        <taxon>Bacillati</taxon>
        <taxon>Bacillota</taxon>
        <taxon>Clostridia</taxon>
        <taxon>Peptostreptococcales</taxon>
        <taxon>Peptostreptococcaceae</taxon>
        <taxon>Romboutsia</taxon>
    </lineage>
</organism>
<dbReference type="Gene3D" id="3.40.1190.20">
    <property type="match status" value="1"/>
</dbReference>
<gene>
    <name evidence="5" type="ORF">H8923_10955</name>
</gene>
<evidence type="ECO:0000259" key="4">
    <source>
        <dbReference type="Pfam" id="PF00294"/>
    </source>
</evidence>
<dbReference type="InterPro" id="IPR052700">
    <property type="entry name" value="Carb_kinase_PfkB-like"/>
</dbReference>
<dbReference type="PANTHER" id="PTHR43320">
    <property type="entry name" value="SUGAR KINASE"/>
    <property type="match status" value="1"/>
</dbReference>
<dbReference type="RefSeq" id="WP_153924863.1">
    <property type="nucleotide sequence ID" value="NZ_JACRWE010000004.1"/>
</dbReference>
<keyword evidence="2" id="KW-0808">Transferase</keyword>
<evidence type="ECO:0000256" key="3">
    <source>
        <dbReference type="ARBA" id="ARBA00022777"/>
    </source>
</evidence>
<feature type="domain" description="Carbohydrate kinase PfkB" evidence="4">
    <location>
        <begin position="12"/>
        <end position="208"/>
    </location>
</feature>
<dbReference type="PANTHER" id="PTHR43320:SF2">
    <property type="entry name" value="2-DEHYDRO-3-DEOXYGLUCONOKINASE_2-DEHYDRO-3-DEOXYGALACTONOKINASE"/>
    <property type="match status" value="1"/>
</dbReference>
<reference evidence="5 6" key="1">
    <citation type="submission" date="2020-08" db="EMBL/GenBank/DDBJ databases">
        <authorList>
            <person name="Liu C."/>
            <person name="Sun Q."/>
        </authorList>
    </citation>
    <scope>NUCLEOTIDE SEQUENCE [LARGE SCALE GENOMIC DNA]</scope>
    <source>
        <strain evidence="5 6">NSJ-18</strain>
    </source>
</reference>
<evidence type="ECO:0000313" key="6">
    <source>
        <dbReference type="Proteomes" id="UP000609849"/>
    </source>
</evidence>
<dbReference type="InterPro" id="IPR029056">
    <property type="entry name" value="Ribokinase-like"/>
</dbReference>
<dbReference type="GO" id="GO:0016301">
    <property type="term" value="F:kinase activity"/>
    <property type="evidence" value="ECO:0007669"/>
    <property type="project" value="UniProtKB-KW"/>
</dbReference>